<dbReference type="EMBL" id="GBEZ01018474">
    <property type="protein sequence ID" value="JAC67964.1"/>
    <property type="molecule type" value="Transcribed_RNA"/>
</dbReference>
<evidence type="ECO:0000256" key="3">
    <source>
        <dbReference type="SAM" id="MobiDB-lite"/>
    </source>
</evidence>
<keyword evidence="2" id="KW-0460">Magnesium</keyword>
<dbReference type="SUPFAM" id="SSF81631">
    <property type="entry name" value="PAP/OAS1 substrate-binding domain"/>
    <property type="match status" value="1"/>
</dbReference>
<dbReference type="GO" id="GO:1990817">
    <property type="term" value="F:poly(A) RNA polymerase activity"/>
    <property type="evidence" value="ECO:0007669"/>
    <property type="project" value="InterPro"/>
</dbReference>
<dbReference type="CDD" id="cd05402">
    <property type="entry name" value="NT_PAP_TUTase"/>
    <property type="match status" value="1"/>
</dbReference>
<keyword evidence="1" id="KW-0479">Metal-binding</keyword>
<evidence type="ECO:0000259" key="4">
    <source>
        <dbReference type="Pfam" id="PF03828"/>
    </source>
</evidence>
<dbReference type="GO" id="GO:0046872">
    <property type="term" value="F:metal ion binding"/>
    <property type="evidence" value="ECO:0007669"/>
    <property type="project" value="UniProtKB-KW"/>
</dbReference>
<feature type="region of interest" description="Disordered" evidence="3">
    <location>
        <begin position="1"/>
        <end position="47"/>
    </location>
</feature>
<evidence type="ECO:0000259" key="5">
    <source>
        <dbReference type="Pfam" id="PF22600"/>
    </source>
</evidence>
<dbReference type="Pfam" id="PF03828">
    <property type="entry name" value="PAP_assoc"/>
    <property type="match status" value="1"/>
</dbReference>
<dbReference type="InterPro" id="IPR002058">
    <property type="entry name" value="PAP_assoc"/>
</dbReference>
<dbReference type="GO" id="GO:0031123">
    <property type="term" value="P:RNA 3'-end processing"/>
    <property type="evidence" value="ECO:0007669"/>
    <property type="project" value="TreeGrafter"/>
</dbReference>
<name>A0A061RAZ6_9CHLO</name>
<dbReference type="SUPFAM" id="SSF81301">
    <property type="entry name" value="Nucleotidyltransferase"/>
    <property type="match status" value="1"/>
</dbReference>
<sequence length="431" mass="46258">MGAQPRGNETRNETQRGGRRSPGGRSPAGGSFPRGQKTKDVQTSDGQQVAALGEEIFRFAGDVVPTPEEQRRREDAYSAVKIAVASVFPRAEVELFGSEASDLSLHNSDIDVVVLNVETPPPDGRGFPTWQRPQVASKLRKILGELRRRGIVSRANVIAQARIPIAKCSTVDGIELDISLGNRSSCLAAEWQRQATEWPLLRPLVLVIKALLKDNHISEVSQGGLGSFSVMNMVLAVLLGSPKDLEVGTLLLRFLRIFGDDFDYGASAVSVGRGGFVSKASVMYNGYNDDLCSIQNPGDWSFKLCIEDPTTHRDISGGSFRIADVRALFQTSLRRLNDKSRSHGRSAGSSALLPRIMDVASAVDRPGKRSAAGPQTDAQPGSKRPRTDGGAGPDQPRGASGKAPRQGGLGSGSELFMQRLIENAKSMAGQT</sequence>
<dbReference type="GO" id="GO:0043634">
    <property type="term" value="P:polyadenylation-dependent ncRNA catabolic process"/>
    <property type="evidence" value="ECO:0007669"/>
    <property type="project" value="TreeGrafter"/>
</dbReference>
<evidence type="ECO:0000256" key="1">
    <source>
        <dbReference type="ARBA" id="ARBA00022723"/>
    </source>
</evidence>
<evidence type="ECO:0000313" key="6">
    <source>
        <dbReference type="EMBL" id="JAC67964.1"/>
    </source>
</evidence>
<dbReference type="InterPro" id="IPR045862">
    <property type="entry name" value="Trf4-like"/>
</dbReference>
<dbReference type="InterPro" id="IPR043519">
    <property type="entry name" value="NT_sf"/>
</dbReference>
<dbReference type="Gene3D" id="3.30.460.10">
    <property type="entry name" value="Beta Polymerase, domain 2"/>
    <property type="match status" value="1"/>
</dbReference>
<dbReference type="PANTHER" id="PTHR23092:SF15">
    <property type="entry name" value="INACTIVE NON-CANONICAL POLY(A) RNA POLYMERASE PROTEIN TRF4-2-RELATED"/>
    <property type="match status" value="1"/>
</dbReference>
<gene>
    <name evidence="6" type="primary">TRF4</name>
    <name evidence="6" type="ORF">TSPGSL018_9847</name>
</gene>
<accession>A0A061RAZ6</accession>
<protein>
    <submittedName>
        <fullName evidence="6">DNA polymerase sigma subunit</fullName>
    </submittedName>
</protein>
<feature type="domain" description="Poly(A) RNA polymerase mitochondrial-like central palm" evidence="5">
    <location>
        <begin position="54"/>
        <end position="185"/>
    </location>
</feature>
<feature type="domain" description="PAP-associated" evidence="4">
    <location>
        <begin position="247"/>
        <end position="311"/>
    </location>
</feature>
<dbReference type="GO" id="GO:0003729">
    <property type="term" value="F:mRNA binding"/>
    <property type="evidence" value="ECO:0007669"/>
    <property type="project" value="TreeGrafter"/>
</dbReference>
<dbReference type="Gene3D" id="1.10.1410.10">
    <property type="match status" value="1"/>
</dbReference>
<dbReference type="InterPro" id="IPR054708">
    <property type="entry name" value="MTPAP-like_central"/>
</dbReference>
<feature type="region of interest" description="Disordered" evidence="3">
    <location>
        <begin position="364"/>
        <end position="416"/>
    </location>
</feature>
<evidence type="ECO:0000256" key="2">
    <source>
        <dbReference type="ARBA" id="ARBA00022842"/>
    </source>
</evidence>
<dbReference type="GO" id="GO:0031499">
    <property type="term" value="C:TRAMP complex"/>
    <property type="evidence" value="ECO:0007669"/>
    <property type="project" value="TreeGrafter"/>
</dbReference>
<organism evidence="6">
    <name type="scientific">Tetraselmis sp. GSL018</name>
    <dbReference type="NCBI Taxonomy" id="582737"/>
    <lineage>
        <taxon>Eukaryota</taxon>
        <taxon>Viridiplantae</taxon>
        <taxon>Chlorophyta</taxon>
        <taxon>core chlorophytes</taxon>
        <taxon>Chlorodendrophyceae</taxon>
        <taxon>Chlorodendrales</taxon>
        <taxon>Chlorodendraceae</taxon>
        <taxon>Tetraselmis</taxon>
    </lineage>
</organism>
<dbReference type="GO" id="GO:0005730">
    <property type="term" value="C:nucleolus"/>
    <property type="evidence" value="ECO:0007669"/>
    <property type="project" value="TreeGrafter"/>
</dbReference>
<feature type="compositionally biased region" description="Low complexity" evidence="3">
    <location>
        <begin position="23"/>
        <end position="35"/>
    </location>
</feature>
<dbReference type="PANTHER" id="PTHR23092">
    <property type="entry name" value="POLY(A) RNA POLYMERASE"/>
    <property type="match status" value="1"/>
</dbReference>
<reference evidence="6" key="1">
    <citation type="submission" date="2014-05" db="EMBL/GenBank/DDBJ databases">
        <title>The transcriptome of the halophilic microalga Tetraselmis sp. GSL018 isolated from the Great Salt Lake, Utah.</title>
        <authorList>
            <person name="Jinkerson R.E."/>
            <person name="D'Adamo S."/>
            <person name="Posewitz M.C."/>
        </authorList>
    </citation>
    <scope>NUCLEOTIDE SEQUENCE</scope>
    <source>
        <strain evidence="6">GSL018</strain>
    </source>
</reference>
<proteinExistence type="predicted"/>
<dbReference type="AlphaFoldDB" id="A0A061RAZ6"/>
<dbReference type="Pfam" id="PF22600">
    <property type="entry name" value="MTPAP-like_central"/>
    <property type="match status" value="1"/>
</dbReference>